<dbReference type="InterPro" id="IPR034660">
    <property type="entry name" value="DinB/YfiT-like"/>
</dbReference>
<feature type="binding site" evidence="3">
    <location>
        <position position="141"/>
    </location>
    <ligand>
        <name>a divalent metal cation</name>
        <dbReference type="ChEBI" id="CHEBI:60240"/>
    </ligand>
</feature>
<dbReference type="EMBL" id="CVRB01000002">
    <property type="protein sequence ID" value="CRK82158.1"/>
    <property type="molecule type" value="Genomic_DNA"/>
</dbReference>
<evidence type="ECO:0000256" key="3">
    <source>
        <dbReference type="PIRSR" id="PIRSR607837-1"/>
    </source>
</evidence>
<dbReference type="PANTHER" id="PTHR37302:SF1">
    <property type="entry name" value="PROTEIN DINB"/>
    <property type="match status" value="1"/>
</dbReference>
<dbReference type="GO" id="GO:0046872">
    <property type="term" value="F:metal ion binding"/>
    <property type="evidence" value="ECO:0007669"/>
    <property type="project" value="UniProtKB-KW"/>
</dbReference>
<dbReference type="SUPFAM" id="SSF109854">
    <property type="entry name" value="DinB/YfiT-like putative metalloenzymes"/>
    <property type="match status" value="1"/>
</dbReference>
<proteinExistence type="inferred from homology"/>
<dbReference type="AlphaFoldDB" id="A0A0U1NWC9"/>
<dbReference type="STRING" id="1499688.BN000_02079"/>
<gene>
    <name evidence="4" type="ORF">BN000_02079</name>
</gene>
<sequence>MKKNPIQDMYDYNVWANKEIINRLKELPKDIYHQDIQSGYSSISQVLTHIYLVEQSWFDIIAGQTMNEALVLAGQLQKQIESKEIVEMETLYDDLSLKNKSLLVNQENTDQVIVVNNPYAGLLETSISESVLHVVTHGNYHRGNIATMLRQLGYSSVMQDYGLYLYKRENARAK</sequence>
<evidence type="ECO:0000313" key="4">
    <source>
        <dbReference type="EMBL" id="CRK82158.1"/>
    </source>
</evidence>
<feature type="binding site" evidence="3">
    <location>
        <position position="137"/>
    </location>
    <ligand>
        <name>a divalent metal cation</name>
        <dbReference type="ChEBI" id="CHEBI:60240"/>
    </ligand>
</feature>
<dbReference type="Gene3D" id="1.20.120.450">
    <property type="entry name" value="dinb family like domain"/>
    <property type="match status" value="1"/>
</dbReference>
<keyword evidence="2 3" id="KW-0479">Metal-binding</keyword>
<dbReference type="PANTHER" id="PTHR37302">
    <property type="entry name" value="SLR1116 PROTEIN"/>
    <property type="match status" value="1"/>
</dbReference>
<protein>
    <submittedName>
        <fullName evidence="4">DinB protein</fullName>
    </submittedName>
</protein>
<organism evidence="4 5">
    <name type="scientific">Neobacillus massiliamazoniensis</name>
    <dbReference type="NCBI Taxonomy" id="1499688"/>
    <lineage>
        <taxon>Bacteria</taxon>
        <taxon>Bacillati</taxon>
        <taxon>Bacillota</taxon>
        <taxon>Bacilli</taxon>
        <taxon>Bacillales</taxon>
        <taxon>Bacillaceae</taxon>
        <taxon>Neobacillus</taxon>
    </lineage>
</organism>
<dbReference type="InterPro" id="IPR007837">
    <property type="entry name" value="DinB"/>
</dbReference>
<evidence type="ECO:0000256" key="2">
    <source>
        <dbReference type="ARBA" id="ARBA00022723"/>
    </source>
</evidence>
<evidence type="ECO:0000256" key="1">
    <source>
        <dbReference type="ARBA" id="ARBA00008635"/>
    </source>
</evidence>
<accession>A0A0U1NWC9</accession>
<dbReference type="OrthoDB" id="9811413at2"/>
<comment type="similarity">
    <text evidence="1">Belongs to the DinB family.</text>
</comment>
<dbReference type="Pfam" id="PF05163">
    <property type="entry name" value="DinB"/>
    <property type="match status" value="1"/>
</dbReference>
<reference evidence="5" key="1">
    <citation type="submission" date="2015-05" db="EMBL/GenBank/DDBJ databases">
        <authorList>
            <person name="Urmite Genomes"/>
        </authorList>
    </citation>
    <scope>NUCLEOTIDE SEQUENCE [LARGE SCALE GENOMIC DNA]</scope>
    <source>
        <strain evidence="5">LF1</strain>
    </source>
</reference>
<evidence type="ECO:0000313" key="5">
    <source>
        <dbReference type="Proteomes" id="UP000199087"/>
    </source>
</evidence>
<name>A0A0U1NWC9_9BACI</name>
<dbReference type="Proteomes" id="UP000199087">
    <property type="component" value="Unassembled WGS sequence"/>
</dbReference>
<feature type="binding site" evidence="3">
    <location>
        <position position="49"/>
    </location>
    <ligand>
        <name>a divalent metal cation</name>
        <dbReference type="ChEBI" id="CHEBI:60240"/>
    </ligand>
</feature>
<keyword evidence="5" id="KW-1185">Reference proteome</keyword>